<dbReference type="OrthoDB" id="424974at2759"/>
<evidence type="ECO:0000256" key="6">
    <source>
        <dbReference type="ARBA" id="ARBA00023242"/>
    </source>
</evidence>
<name>A0A1F5L9F2_PENAI</name>
<keyword evidence="5" id="KW-0804">Transcription</keyword>
<evidence type="ECO:0000256" key="3">
    <source>
        <dbReference type="ARBA" id="ARBA00023015"/>
    </source>
</evidence>
<keyword evidence="6" id="KW-0539">Nucleus</keyword>
<dbReference type="CDD" id="cd00067">
    <property type="entry name" value="GAL4"/>
    <property type="match status" value="1"/>
</dbReference>
<gene>
    <name evidence="9" type="ORF">PENARI_c019G09241</name>
</gene>
<dbReference type="GO" id="GO:0005634">
    <property type="term" value="C:nucleus"/>
    <property type="evidence" value="ECO:0007669"/>
    <property type="project" value="UniProtKB-SubCell"/>
</dbReference>
<keyword evidence="10" id="KW-1185">Reference proteome</keyword>
<evidence type="ECO:0000256" key="7">
    <source>
        <dbReference type="SAM" id="MobiDB-lite"/>
    </source>
</evidence>
<dbReference type="SUPFAM" id="SSF57701">
    <property type="entry name" value="Zn2/Cys6 DNA-binding domain"/>
    <property type="match status" value="1"/>
</dbReference>
<evidence type="ECO:0000259" key="8">
    <source>
        <dbReference type="PROSITE" id="PS50048"/>
    </source>
</evidence>
<evidence type="ECO:0000256" key="4">
    <source>
        <dbReference type="ARBA" id="ARBA00023125"/>
    </source>
</evidence>
<comment type="subcellular location">
    <subcellularLocation>
        <location evidence="1">Nucleus</location>
    </subcellularLocation>
</comment>
<dbReference type="InterPro" id="IPR050613">
    <property type="entry name" value="Sec_Metabolite_Reg"/>
</dbReference>
<feature type="compositionally biased region" description="Polar residues" evidence="7">
    <location>
        <begin position="616"/>
        <end position="637"/>
    </location>
</feature>
<dbReference type="STRING" id="1835702.A0A1F5L9F2"/>
<sequence length="737" mass="82987">MASEIEDHPPQKRSRSRIIQACIPCHRSKRKCNRKKPCSQCLKRQTTKDCTYEALAAEDLEILEDDTTSVDAENRILRSRITQLEAVIMQLRDRNTDPVDSRKRRRTPEKAHDQDGVYYGRSFYLGGPAAPDLLHQMMALHPNQPSDLLFAFFGGTDSSISSRNEGGSILPIGNVTDCGVGDICACLRSIARESLDAILDSFVEIVDPLHHYLPMPWILQRYERCMNIAVAPEPQEAALVFAVLGLGDLVAANRTSFNFISASFQLLRLSNFLTSPSIDSMATFCFIAVYLQHEGKLNEYWPLLGMVIRLAQSMGLHRDPSLISSLIPEESEIRRRLFHAIVGQETALSVMFGRPNGLGFFDCALPRDMSDAELFGVKSPVTVHPHEISYNRYAWELMEITRDLVTNSFTTPKSSTLAREKSISQQLRQWYQNLPPSFRFQLPGLSLQDLNDQEEKIHYVQALILHIIVNHNELVLYRRPLLSDSHPEAAEPCIEAAIAVAEGWKILQDSFPKIARIAWMQWFRAFHAALICLVALRARETKSHLKIRAFNSWKSCIRIFSRIQDQNDSIQCCWRALSRLDNVAKGTVNIRRRLPPQCLLRRDIKDTSSVLRIGPSKNQEFSSDENSNSPQAPSAGQETEAADRSFPEINGQLSPTQAVSTGSQDTYNLDGVDHEYNDLLLDCGQAFDSYMTQVAVPGEALGMQPLTDSAQYNIFDLDVANWPFWLTADESATGPAE</sequence>
<dbReference type="AlphaFoldDB" id="A0A1F5L9F2"/>
<dbReference type="Pfam" id="PF00172">
    <property type="entry name" value="Zn_clus"/>
    <property type="match status" value="1"/>
</dbReference>
<evidence type="ECO:0000256" key="5">
    <source>
        <dbReference type="ARBA" id="ARBA00023163"/>
    </source>
</evidence>
<evidence type="ECO:0000313" key="9">
    <source>
        <dbReference type="EMBL" id="OGE49844.1"/>
    </source>
</evidence>
<dbReference type="EMBL" id="LXJU01000019">
    <property type="protein sequence ID" value="OGE49844.1"/>
    <property type="molecule type" value="Genomic_DNA"/>
</dbReference>
<dbReference type="PANTHER" id="PTHR31001">
    <property type="entry name" value="UNCHARACTERIZED TRANSCRIPTIONAL REGULATORY PROTEIN"/>
    <property type="match status" value="1"/>
</dbReference>
<dbReference type="RefSeq" id="XP_022485295.1">
    <property type="nucleotide sequence ID" value="XM_022634851.1"/>
</dbReference>
<dbReference type="GO" id="GO:0003677">
    <property type="term" value="F:DNA binding"/>
    <property type="evidence" value="ECO:0007669"/>
    <property type="project" value="UniProtKB-KW"/>
</dbReference>
<dbReference type="InterPro" id="IPR036864">
    <property type="entry name" value="Zn2-C6_fun-type_DNA-bd_sf"/>
</dbReference>
<feature type="region of interest" description="Disordered" evidence="7">
    <location>
        <begin position="614"/>
        <end position="642"/>
    </location>
</feature>
<feature type="domain" description="Zn(2)-C6 fungal-type" evidence="8">
    <location>
        <begin position="21"/>
        <end position="52"/>
    </location>
</feature>
<proteinExistence type="predicted"/>
<dbReference type="CDD" id="cd12148">
    <property type="entry name" value="fungal_TF_MHR"/>
    <property type="match status" value="1"/>
</dbReference>
<dbReference type="GO" id="GO:0006351">
    <property type="term" value="P:DNA-templated transcription"/>
    <property type="evidence" value="ECO:0007669"/>
    <property type="project" value="InterPro"/>
</dbReference>
<dbReference type="SMART" id="SM00066">
    <property type="entry name" value="GAL4"/>
    <property type="match status" value="1"/>
</dbReference>
<accession>A0A1F5L9F2</accession>
<comment type="caution">
    <text evidence="9">The sequence shown here is derived from an EMBL/GenBank/DDBJ whole genome shotgun (WGS) entry which is preliminary data.</text>
</comment>
<dbReference type="PANTHER" id="PTHR31001:SF81">
    <property type="entry name" value="ZN(II)2CYS6 TRANSCRIPTION FACTOR"/>
    <property type="match status" value="1"/>
</dbReference>
<evidence type="ECO:0000256" key="1">
    <source>
        <dbReference type="ARBA" id="ARBA00004123"/>
    </source>
</evidence>
<dbReference type="InterPro" id="IPR007219">
    <property type="entry name" value="XnlR_reg_dom"/>
</dbReference>
<evidence type="ECO:0000313" key="10">
    <source>
        <dbReference type="Proteomes" id="UP000177622"/>
    </source>
</evidence>
<dbReference type="PROSITE" id="PS50048">
    <property type="entry name" value="ZN2_CY6_FUNGAL_2"/>
    <property type="match status" value="1"/>
</dbReference>
<dbReference type="Gene3D" id="4.10.240.10">
    <property type="entry name" value="Zn(2)-C6 fungal-type DNA-binding domain"/>
    <property type="match status" value="1"/>
</dbReference>
<reference evidence="9 10" key="1">
    <citation type="journal article" date="2016" name="Sci. Rep.">
        <title>Penicillium arizonense, a new, genome sequenced fungal species, reveals a high chemical diversity in secreted metabolites.</title>
        <authorList>
            <person name="Grijseels S."/>
            <person name="Nielsen J.C."/>
            <person name="Randelovic M."/>
            <person name="Nielsen J."/>
            <person name="Nielsen K.F."/>
            <person name="Workman M."/>
            <person name="Frisvad J.C."/>
        </authorList>
    </citation>
    <scope>NUCLEOTIDE SEQUENCE [LARGE SCALE GENOMIC DNA]</scope>
    <source>
        <strain evidence="9 10">CBS 141311</strain>
    </source>
</reference>
<dbReference type="Proteomes" id="UP000177622">
    <property type="component" value="Unassembled WGS sequence"/>
</dbReference>
<dbReference type="InterPro" id="IPR001138">
    <property type="entry name" value="Zn2Cys6_DnaBD"/>
</dbReference>
<organism evidence="9 10">
    <name type="scientific">Penicillium arizonense</name>
    <dbReference type="NCBI Taxonomy" id="1835702"/>
    <lineage>
        <taxon>Eukaryota</taxon>
        <taxon>Fungi</taxon>
        <taxon>Dikarya</taxon>
        <taxon>Ascomycota</taxon>
        <taxon>Pezizomycotina</taxon>
        <taxon>Eurotiomycetes</taxon>
        <taxon>Eurotiomycetidae</taxon>
        <taxon>Eurotiales</taxon>
        <taxon>Aspergillaceae</taxon>
        <taxon>Penicillium</taxon>
    </lineage>
</organism>
<protein>
    <recommendedName>
        <fullName evidence="8">Zn(2)-C6 fungal-type domain-containing protein</fullName>
    </recommendedName>
</protein>
<keyword evidence="3" id="KW-0805">Transcription regulation</keyword>
<keyword evidence="4" id="KW-0238">DNA-binding</keyword>
<dbReference type="GO" id="GO:0000981">
    <property type="term" value="F:DNA-binding transcription factor activity, RNA polymerase II-specific"/>
    <property type="evidence" value="ECO:0007669"/>
    <property type="project" value="InterPro"/>
</dbReference>
<evidence type="ECO:0000256" key="2">
    <source>
        <dbReference type="ARBA" id="ARBA00022723"/>
    </source>
</evidence>
<dbReference type="GeneID" id="34579585"/>
<dbReference type="PROSITE" id="PS00463">
    <property type="entry name" value="ZN2_CY6_FUNGAL_1"/>
    <property type="match status" value="1"/>
</dbReference>
<dbReference type="SMART" id="SM00906">
    <property type="entry name" value="Fungal_trans"/>
    <property type="match status" value="1"/>
</dbReference>
<dbReference type="Pfam" id="PF04082">
    <property type="entry name" value="Fungal_trans"/>
    <property type="match status" value="1"/>
</dbReference>
<keyword evidence="2" id="KW-0479">Metal-binding</keyword>
<dbReference type="GO" id="GO:0008270">
    <property type="term" value="F:zinc ion binding"/>
    <property type="evidence" value="ECO:0007669"/>
    <property type="project" value="InterPro"/>
</dbReference>